<evidence type="ECO:0000256" key="2">
    <source>
        <dbReference type="ARBA" id="ARBA00006843"/>
    </source>
</evidence>
<keyword evidence="4 6" id="KW-1133">Transmembrane helix</keyword>
<organism evidence="7 8">
    <name type="scientific">Betta splendens</name>
    <name type="common">Siamese fighting fish</name>
    <dbReference type="NCBI Taxonomy" id="158456"/>
    <lineage>
        <taxon>Eukaryota</taxon>
        <taxon>Metazoa</taxon>
        <taxon>Chordata</taxon>
        <taxon>Craniata</taxon>
        <taxon>Vertebrata</taxon>
        <taxon>Euteleostomi</taxon>
        <taxon>Actinopterygii</taxon>
        <taxon>Neopterygii</taxon>
        <taxon>Teleostei</taxon>
        <taxon>Neoteleostei</taxon>
        <taxon>Acanthomorphata</taxon>
        <taxon>Anabantaria</taxon>
        <taxon>Anabantiformes</taxon>
        <taxon>Anabantoidei</taxon>
        <taxon>Osphronemidae</taxon>
        <taxon>Betta</taxon>
    </lineage>
</organism>
<gene>
    <name evidence="8" type="primary">ifitm1</name>
</gene>
<dbReference type="Proteomes" id="UP000515150">
    <property type="component" value="Chromosome 6"/>
</dbReference>
<sequence>MNPAYYPAEAAPLQAVRQDGLPGQPGAPALVQYTTVNVPAEPPKDHIIWSLFCFVYSNPCCLGLAALIYSIKARDRKMLGDIQGAKTYAATARQLNIASTILAAVGFFIFIITIISISVSAANAYPRYRY</sequence>
<name>A0A6P7MVR9_BETSP</name>
<dbReference type="InterPro" id="IPR007593">
    <property type="entry name" value="CD225/Dispanin_fam"/>
</dbReference>
<dbReference type="OrthoDB" id="9906841at2759"/>
<dbReference type="AlphaFoldDB" id="A0A6P7MVR9"/>
<dbReference type="CTD" id="8519"/>
<reference evidence="8" key="1">
    <citation type="submission" date="2025-08" db="UniProtKB">
        <authorList>
            <consortium name="RefSeq"/>
        </authorList>
    </citation>
    <scope>IDENTIFICATION</scope>
</reference>
<dbReference type="GO" id="GO:0005886">
    <property type="term" value="C:plasma membrane"/>
    <property type="evidence" value="ECO:0007669"/>
    <property type="project" value="TreeGrafter"/>
</dbReference>
<evidence type="ECO:0000313" key="8">
    <source>
        <dbReference type="RefSeq" id="XP_029009739.1"/>
    </source>
</evidence>
<dbReference type="GeneID" id="114857427"/>
<evidence type="ECO:0000313" key="7">
    <source>
        <dbReference type="Proteomes" id="UP000515150"/>
    </source>
</evidence>
<accession>A0A6P7MVR9</accession>
<dbReference type="KEGG" id="bspl:114857427"/>
<dbReference type="RefSeq" id="XP_029009739.1">
    <property type="nucleotide sequence ID" value="XM_029153906.2"/>
</dbReference>
<keyword evidence="7" id="KW-1185">Reference proteome</keyword>
<evidence type="ECO:0000256" key="4">
    <source>
        <dbReference type="ARBA" id="ARBA00022989"/>
    </source>
</evidence>
<keyword evidence="3 6" id="KW-0812">Transmembrane</keyword>
<dbReference type="PANTHER" id="PTHR13999">
    <property type="entry name" value="INTERFERON INDUCIBLE TRANSMEMBRANE PROTEIN"/>
    <property type="match status" value="1"/>
</dbReference>
<dbReference type="FunCoup" id="A0A6P7MVR9">
    <property type="interactions" value="20"/>
</dbReference>
<dbReference type="PANTHER" id="PTHR13999:SF31">
    <property type="entry name" value="IFITM1-RELATED"/>
    <property type="match status" value="1"/>
</dbReference>
<dbReference type="InParanoid" id="A0A6P7MVR9"/>
<comment type="subcellular location">
    <subcellularLocation>
        <location evidence="1">Membrane</location>
    </subcellularLocation>
</comment>
<comment type="similarity">
    <text evidence="2">Belongs to the CD225/Dispanin family.</text>
</comment>
<keyword evidence="5 6" id="KW-0472">Membrane</keyword>
<dbReference type="InterPro" id="IPR051517">
    <property type="entry name" value="IFITM_antiviral_protein"/>
</dbReference>
<feature type="transmembrane region" description="Helical" evidence="6">
    <location>
        <begin position="101"/>
        <end position="125"/>
    </location>
</feature>
<evidence type="ECO:0000256" key="6">
    <source>
        <dbReference type="SAM" id="Phobius"/>
    </source>
</evidence>
<feature type="transmembrane region" description="Helical" evidence="6">
    <location>
        <begin position="47"/>
        <end position="69"/>
    </location>
</feature>
<evidence type="ECO:0000256" key="5">
    <source>
        <dbReference type="ARBA" id="ARBA00023136"/>
    </source>
</evidence>
<protein>
    <submittedName>
        <fullName evidence="8">Interferon-induced transmembrane protein 1</fullName>
    </submittedName>
</protein>
<proteinExistence type="inferred from homology"/>
<evidence type="ECO:0000256" key="3">
    <source>
        <dbReference type="ARBA" id="ARBA00022692"/>
    </source>
</evidence>
<evidence type="ECO:0000256" key="1">
    <source>
        <dbReference type="ARBA" id="ARBA00004370"/>
    </source>
</evidence>
<dbReference type="Pfam" id="PF04505">
    <property type="entry name" value="CD225"/>
    <property type="match status" value="1"/>
</dbReference>